<dbReference type="Proteomes" id="UP001596492">
    <property type="component" value="Unassembled WGS sequence"/>
</dbReference>
<keyword evidence="2" id="KW-1185">Reference proteome</keyword>
<proteinExistence type="predicted"/>
<accession>A0ABW2IHR7</accession>
<dbReference type="PROSITE" id="PS51257">
    <property type="entry name" value="PROKAR_LIPOPROTEIN"/>
    <property type="match status" value="1"/>
</dbReference>
<dbReference type="RefSeq" id="WP_382165347.1">
    <property type="nucleotide sequence ID" value="NZ_JBHTBR010000002.1"/>
</dbReference>
<evidence type="ECO:0008006" key="3">
    <source>
        <dbReference type="Google" id="ProtNLM"/>
    </source>
</evidence>
<comment type="caution">
    <text evidence="1">The sequence shown here is derived from an EMBL/GenBank/DDBJ whole genome shotgun (WGS) entry which is preliminary data.</text>
</comment>
<evidence type="ECO:0000313" key="2">
    <source>
        <dbReference type="Proteomes" id="UP001596492"/>
    </source>
</evidence>
<sequence>MKTRNYYLTLVVIGVSACTTVEQPVQASFEVAANTTETLETRPMDVYCQASANGMLQGRGAAGGIAPIQGLTAGSYVISSMMMGMAPLIALEDREALEKKVQNVLDDESDGRVLNWKAPSTGQKVIMRPGKTKSSFRLVSVPRADEVGKTPDSFRVEQGKYVTTKTAALRPSPTASSDVRIDTVPAGVKLEIMGRVRGIQSDDWYMVGADGRAYGYMEPADLRPARQTDIAELYHRVTGPTLRDPIPATVTCRELSYETDMGVETMSACRSPEGRWIADPPEGTAASNKACQPVSRPYLLR</sequence>
<name>A0ABW2IHR7_9PROT</name>
<organism evidence="1 2">
    <name type="scientific">Hirschia litorea</name>
    <dbReference type="NCBI Taxonomy" id="1199156"/>
    <lineage>
        <taxon>Bacteria</taxon>
        <taxon>Pseudomonadati</taxon>
        <taxon>Pseudomonadota</taxon>
        <taxon>Alphaproteobacteria</taxon>
        <taxon>Hyphomonadales</taxon>
        <taxon>Hyphomonadaceae</taxon>
        <taxon>Hirschia</taxon>
    </lineage>
</organism>
<protein>
    <recommendedName>
        <fullName evidence="3">SH3 domain-containing protein</fullName>
    </recommendedName>
</protein>
<dbReference type="EMBL" id="JBHTBR010000002">
    <property type="protein sequence ID" value="MFC7290446.1"/>
    <property type="molecule type" value="Genomic_DNA"/>
</dbReference>
<evidence type="ECO:0000313" key="1">
    <source>
        <dbReference type="EMBL" id="MFC7290446.1"/>
    </source>
</evidence>
<gene>
    <name evidence="1" type="ORF">ACFQS8_02365</name>
</gene>
<reference evidence="2" key="1">
    <citation type="journal article" date="2019" name="Int. J. Syst. Evol. Microbiol.">
        <title>The Global Catalogue of Microorganisms (GCM) 10K type strain sequencing project: providing services to taxonomists for standard genome sequencing and annotation.</title>
        <authorList>
            <consortium name="The Broad Institute Genomics Platform"/>
            <consortium name="The Broad Institute Genome Sequencing Center for Infectious Disease"/>
            <person name="Wu L."/>
            <person name="Ma J."/>
        </authorList>
    </citation>
    <scope>NUCLEOTIDE SEQUENCE [LARGE SCALE GENOMIC DNA]</scope>
    <source>
        <strain evidence="2">CCUG 51308</strain>
    </source>
</reference>